<dbReference type="SMART" id="SM01022">
    <property type="entry name" value="ASCH"/>
    <property type="match status" value="1"/>
</dbReference>
<keyword evidence="3" id="KW-1185">Reference proteome</keyword>
<dbReference type="InterPro" id="IPR015947">
    <property type="entry name" value="PUA-like_sf"/>
</dbReference>
<proteinExistence type="predicted"/>
<evidence type="ECO:0000313" key="3">
    <source>
        <dbReference type="Proteomes" id="UP000297139"/>
    </source>
</evidence>
<dbReference type="SUPFAM" id="SSF88697">
    <property type="entry name" value="PUA domain-like"/>
    <property type="match status" value="1"/>
</dbReference>
<sequence length="141" mass="16336">MFETSKTHELKILPEHFWHVVTGHKKAELRKNDRDFKVGGTIILYEWNGDYTGERTERTIVHIADVGAYLPGYVLLSINEIANWKDARLFDHKDGQEVVIIDADRVKVAAKYDDSGIYWCNHTGKSLRNVAFWTEAPEFKE</sequence>
<dbReference type="Pfam" id="PF12961">
    <property type="entry name" value="DUF3850"/>
    <property type="match status" value="1"/>
</dbReference>
<reference evidence="3" key="1">
    <citation type="submission" date="2019-03" db="EMBL/GenBank/DDBJ databases">
        <authorList>
            <person name="Olsen N.S."/>
            <person name="Kot W."/>
            <person name="Hansen L.H."/>
        </authorList>
    </citation>
    <scope>NUCLEOTIDE SEQUENCE [LARGE SCALE GENOMIC DNA]</scope>
</reference>
<dbReference type="KEGG" id="vg:64469616"/>
<accession>A0A4D6DYR9</accession>
<dbReference type="EMBL" id="MK599416">
    <property type="protein sequence ID" value="QBZ71408.1"/>
    <property type="molecule type" value="Genomic_DNA"/>
</dbReference>
<organism evidence="2 3">
    <name type="scientific">Salmonella phage Akira</name>
    <dbReference type="NCBI Taxonomy" id="2562461"/>
    <lineage>
        <taxon>Viruses</taxon>
        <taxon>Duplodnaviria</taxon>
        <taxon>Heunggongvirae</taxon>
        <taxon>Uroviricota</taxon>
        <taxon>Caudoviricetes</taxon>
        <taxon>Akiravirus</taxon>
        <taxon>Akiravirus akira</taxon>
    </lineage>
</organism>
<dbReference type="GeneID" id="64469616"/>
<dbReference type="Proteomes" id="UP000297139">
    <property type="component" value="Segment"/>
</dbReference>
<dbReference type="Gene3D" id="2.30.130.30">
    <property type="entry name" value="Hypothetical protein"/>
    <property type="match status" value="1"/>
</dbReference>
<evidence type="ECO:0000313" key="2">
    <source>
        <dbReference type="EMBL" id="QBZ71408.1"/>
    </source>
</evidence>
<protein>
    <recommendedName>
        <fullName evidence="1">ASCH domain-containing protein</fullName>
    </recommendedName>
</protein>
<feature type="domain" description="ASCH" evidence="1">
    <location>
        <begin position="10"/>
        <end position="107"/>
    </location>
</feature>
<name>A0A4D6DYR9_9CAUD</name>
<dbReference type="RefSeq" id="YP_010053939.1">
    <property type="nucleotide sequence ID" value="NC_054647.1"/>
</dbReference>
<dbReference type="InterPro" id="IPR007374">
    <property type="entry name" value="ASCH_domain"/>
</dbReference>
<evidence type="ECO:0000259" key="1">
    <source>
        <dbReference type="SMART" id="SM01022"/>
    </source>
</evidence>
<dbReference type="InterPro" id="IPR039440">
    <property type="entry name" value="DUF3850"/>
</dbReference>